<comment type="similarity">
    <text evidence="2">Belongs to the autoinducer-2 exporter (AI-2E) (TC 2.A.86) family.</text>
</comment>
<feature type="transmembrane region" description="Helical" evidence="6">
    <location>
        <begin position="149"/>
        <end position="174"/>
    </location>
</feature>
<name>A0A2M7B951_9BACT</name>
<evidence type="ECO:0000256" key="6">
    <source>
        <dbReference type="SAM" id="Phobius"/>
    </source>
</evidence>
<keyword evidence="5 6" id="KW-0472">Membrane</keyword>
<evidence type="ECO:0000256" key="4">
    <source>
        <dbReference type="ARBA" id="ARBA00022989"/>
    </source>
</evidence>
<dbReference type="InterPro" id="IPR002549">
    <property type="entry name" value="AI-2E-like"/>
</dbReference>
<feature type="transmembrane region" description="Helical" evidence="6">
    <location>
        <begin position="267"/>
        <end position="285"/>
    </location>
</feature>
<evidence type="ECO:0000313" key="7">
    <source>
        <dbReference type="EMBL" id="PIU99611.1"/>
    </source>
</evidence>
<feature type="transmembrane region" description="Helical" evidence="6">
    <location>
        <begin position="38"/>
        <end position="56"/>
    </location>
</feature>
<feature type="transmembrane region" description="Helical" evidence="6">
    <location>
        <begin position="208"/>
        <end position="230"/>
    </location>
</feature>
<reference evidence="8" key="1">
    <citation type="submission" date="2017-09" db="EMBL/GenBank/DDBJ databases">
        <title>Depth-based differentiation of microbial function through sediment-hosted aquifers and enrichment of novel symbionts in the deep terrestrial subsurface.</title>
        <authorList>
            <person name="Probst A.J."/>
            <person name="Ladd B."/>
            <person name="Jarett J.K."/>
            <person name="Geller-Mcgrath D.E."/>
            <person name="Sieber C.M.K."/>
            <person name="Emerson J.B."/>
            <person name="Anantharaman K."/>
            <person name="Thomas B.C."/>
            <person name="Malmstrom R."/>
            <person name="Stieglmeier M."/>
            <person name="Klingl A."/>
            <person name="Woyke T."/>
            <person name="Ryan C.M."/>
            <person name="Banfield J.F."/>
        </authorList>
    </citation>
    <scope>NUCLEOTIDE SEQUENCE [LARGE SCALE GENOMIC DNA]</scope>
</reference>
<feature type="transmembrane region" description="Helical" evidence="6">
    <location>
        <begin position="68"/>
        <end position="89"/>
    </location>
</feature>
<dbReference type="Pfam" id="PF01594">
    <property type="entry name" value="AI-2E_transport"/>
    <property type="match status" value="1"/>
</dbReference>
<feature type="transmembrane region" description="Helical" evidence="6">
    <location>
        <begin position="12"/>
        <end position="32"/>
    </location>
</feature>
<dbReference type="EMBL" id="PEVG01000016">
    <property type="protein sequence ID" value="PIU99611.1"/>
    <property type="molecule type" value="Genomic_DNA"/>
</dbReference>
<feature type="transmembrane region" description="Helical" evidence="6">
    <location>
        <begin position="321"/>
        <end position="339"/>
    </location>
</feature>
<sequence>MISDEKKDNITVQITTGTIARVFLLALLIVFFYLIRDIVAIVLFAVVIASAIEPIAHWGTSHRIPRVLMVLSIYIAAFAFLSMAFYLIVPTLFSEFIDFISGLSLQWMQEKTNTQTLFGLAPNLPETLSGILIKLVMGMQGSIEKFTTGFFQTTAGIFGGAFSFVLIVIISFYLSVQEHGIEKFLEIITPHQHEKYILNLWRRSQRKIGFWLQGQVLLGVLIGIFVFIGLTILGIKYALMLALLAMIFELIPIFGPILAAIPAVGIAFLQSPTMALIVVAFYVLIQQFESHLIHPIVVRKITGVPSILVIISMIIGGKLGGIWGILLALPISVILVEFLNDIASKKQSGE</sequence>
<dbReference type="GO" id="GO:0055085">
    <property type="term" value="P:transmembrane transport"/>
    <property type="evidence" value="ECO:0007669"/>
    <property type="project" value="TreeGrafter"/>
</dbReference>
<accession>A0A2M7B951</accession>
<comment type="subcellular location">
    <subcellularLocation>
        <location evidence="1">Membrane</location>
        <topology evidence="1">Multi-pass membrane protein</topology>
    </subcellularLocation>
</comment>
<keyword evidence="4 6" id="KW-1133">Transmembrane helix</keyword>
<evidence type="ECO:0000256" key="5">
    <source>
        <dbReference type="ARBA" id="ARBA00023136"/>
    </source>
</evidence>
<dbReference type="PANTHER" id="PTHR21716">
    <property type="entry name" value="TRANSMEMBRANE PROTEIN"/>
    <property type="match status" value="1"/>
</dbReference>
<dbReference type="GO" id="GO:0016020">
    <property type="term" value="C:membrane"/>
    <property type="evidence" value="ECO:0007669"/>
    <property type="project" value="UniProtKB-SubCell"/>
</dbReference>
<dbReference type="Proteomes" id="UP000228561">
    <property type="component" value="Unassembled WGS sequence"/>
</dbReference>
<dbReference type="PANTHER" id="PTHR21716:SF62">
    <property type="entry name" value="TRANSPORT PROTEIN YDBI-RELATED"/>
    <property type="match status" value="1"/>
</dbReference>
<proteinExistence type="inferred from homology"/>
<evidence type="ECO:0008006" key="9">
    <source>
        <dbReference type="Google" id="ProtNLM"/>
    </source>
</evidence>
<evidence type="ECO:0000256" key="1">
    <source>
        <dbReference type="ARBA" id="ARBA00004141"/>
    </source>
</evidence>
<evidence type="ECO:0000313" key="8">
    <source>
        <dbReference type="Proteomes" id="UP000228561"/>
    </source>
</evidence>
<evidence type="ECO:0000256" key="3">
    <source>
        <dbReference type="ARBA" id="ARBA00022692"/>
    </source>
</evidence>
<evidence type="ECO:0000256" key="2">
    <source>
        <dbReference type="ARBA" id="ARBA00009773"/>
    </source>
</evidence>
<organism evidence="7 8">
    <name type="scientific">Candidatus Tagabacteria bacterium CG03_land_8_20_14_0_80_41_22</name>
    <dbReference type="NCBI Taxonomy" id="1975020"/>
    <lineage>
        <taxon>Bacteria</taxon>
        <taxon>Candidatus Tagaibacteriota</taxon>
    </lineage>
</organism>
<comment type="caution">
    <text evidence="7">The sequence shown here is derived from an EMBL/GenBank/DDBJ whole genome shotgun (WGS) entry which is preliminary data.</text>
</comment>
<gene>
    <name evidence="7" type="ORF">COS58_01390</name>
</gene>
<feature type="transmembrane region" description="Helical" evidence="6">
    <location>
        <begin position="237"/>
        <end position="261"/>
    </location>
</feature>
<keyword evidence="3 6" id="KW-0812">Transmembrane</keyword>
<dbReference type="AlphaFoldDB" id="A0A2M7B951"/>
<feature type="transmembrane region" description="Helical" evidence="6">
    <location>
        <begin position="297"/>
        <end position="315"/>
    </location>
</feature>
<protein>
    <recommendedName>
        <fullName evidence="9">AI-2E family transporter</fullName>
    </recommendedName>
</protein>